<comment type="caution">
    <text evidence="1">The sequence shown here is derived from an EMBL/GenBank/DDBJ whole genome shotgun (WGS) entry which is preliminary data.</text>
</comment>
<gene>
    <name evidence="1" type="ORF">K3G42_018407</name>
</gene>
<evidence type="ECO:0000313" key="2">
    <source>
        <dbReference type="Proteomes" id="UP000827872"/>
    </source>
</evidence>
<protein>
    <submittedName>
        <fullName evidence="1">Uncharacterized protein</fullName>
    </submittedName>
</protein>
<reference evidence="1" key="1">
    <citation type="submission" date="2021-08" db="EMBL/GenBank/DDBJ databases">
        <title>The first chromosome-level gecko genome reveals the dynamic sex chromosomes of Neotropical dwarf geckos (Sphaerodactylidae: Sphaerodactylus).</title>
        <authorList>
            <person name="Pinto B.J."/>
            <person name="Keating S.E."/>
            <person name="Gamble T."/>
        </authorList>
    </citation>
    <scope>NUCLEOTIDE SEQUENCE</scope>
    <source>
        <strain evidence="1">TG3544</strain>
    </source>
</reference>
<name>A0ACB8FD70_9SAUR</name>
<organism evidence="1 2">
    <name type="scientific">Sphaerodactylus townsendi</name>
    <dbReference type="NCBI Taxonomy" id="933632"/>
    <lineage>
        <taxon>Eukaryota</taxon>
        <taxon>Metazoa</taxon>
        <taxon>Chordata</taxon>
        <taxon>Craniata</taxon>
        <taxon>Vertebrata</taxon>
        <taxon>Euteleostomi</taxon>
        <taxon>Lepidosauria</taxon>
        <taxon>Squamata</taxon>
        <taxon>Bifurcata</taxon>
        <taxon>Gekkota</taxon>
        <taxon>Sphaerodactylidae</taxon>
        <taxon>Sphaerodactylus</taxon>
    </lineage>
</organism>
<evidence type="ECO:0000313" key="1">
    <source>
        <dbReference type="EMBL" id="KAH8003422.1"/>
    </source>
</evidence>
<proteinExistence type="predicted"/>
<accession>A0ACB8FD70</accession>
<dbReference type="Proteomes" id="UP000827872">
    <property type="component" value="Linkage Group LG09"/>
</dbReference>
<dbReference type="EMBL" id="CM037622">
    <property type="protein sequence ID" value="KAH8003422.1"/>
    <property type="molecule type" value="Genomic_DNA"/>
</dbReference>
<keyword evidence="2" id="KW-1185">Reference proteome</keyword>
<sequence length="200" mass="22862">MYGIVWHGYEVCGLDKVPKGPGLVVLYHGAFPLDYFYFLSRLYLKTGRLCCSVVDYHFSKIPGIKLFYNVQGLTQDGRAQCVEILKKGYLLGVLPGGVREALFSDENYSLLWGNRTGFAHVAIDAKVPIIPVFTANLREGYRTLGKIWPLKWLYEHTRWPIVPIYGGFPVKFCTYVGDPIPYDPCITAEELTEKVRFEYF</sequence>